<sequence>MKEMIILVIVLILTLQGVLALAAVLLTMEKFENVDYNELDFDPHIYGLLTGASPKFFEGDESSIGLRLVRVGP</sequence>
<accession>A0AAP0EQU1</accession>
<feature type="chain" id="PRO_5042995016" evidence="1">
    <location>
        <begin position="21"/>
        <end position="73"/>
    </location>
</feature>
<comment type="caution">
    <text evidence="2">The sequence shown here is derived from an EMBL/GenBank/DDBJ whole genome shotgun (WGS) entry which is preliminary data.</text>
</comment>
<proteinExistence type="predicted"/>
<feature type="signal peptide" evidence="1">
    <location>
        <begin position="1"/>
        <end position="20"/>
    </location>
</feature>
<gene>
    <name evidence="2" type="ORF">Scep_026631</name>
</gene>
<dbReference type="EMBL" id="JBBNAG010000011">
    <property type="protein sequence ID" value="KAK9095162.1"/>
    <property type="molecule type" value="Genomic_DNA"/>
</dbReference>
<evidence type="ECO:0000256" key="1">
    <source>
        <dbReference type="SAM" id="SignalP"/>
    </source>
</evidence>
<evidence type="ECO:0000313" key="3">
    <source>
        <dbReference type="Proteomes" id="UP001419268"/>
    </source>
</evidence>
<keyword evidence="3" id="KW-1185">Reference proteome</keyword>
<keyword evidence="1" id="KW-0732">Signal</keyword>
<dbReference type="AlphaFoldDB" id="A0AAP0EQU1"/>
<dbReference type="Proteomes" id="UP001419268">
    <property type="component" value="Unassembled WGS sequence"/>
</dbReference>
<organism evidence="2 3">
    <name type="scientific">Stephania cephalantha</name>
    <dbReference type="NCBI Taxonomy" id="152367"/>
    <lineage>
        <taxon>Eukaryota</taxon>
        <taxon>Viridiplantae</taxon>
        <taxon>Streptophyta</taxon>
        <taxon>Embryophyta</taxon>
        <taxon>Tracheophyta</taxon>
        <taxon>Spermatophyta</taxon>
        <taxon>Magnoliopsida</taxon>
        <taxon>Ranunculales</taxon>
        <taxon>Menispermaceae</taxon>
        <taxon>Menispermoideae</taxon>
        <taxon>Cissampelideae</taxon>
        <taxon>Stephania</taxon>
    </lineage>
</organism>
<name>A0AAP0EQU1_9MAGN</name>
<evidence type="ECO:0000313" key="2">
    <source>
        <dbReference type="EMBL" id="KAK9095162.1"/>
    </source>
</evidence>
<reference evidence="2 3" key="1">
    <citation type="submission" date="2024-01" db="EMBL/GenBank/DDBJ databases">
        <title>Genome assemblies of Stephania.</title>
        <authorList>
            <person name="Yang L."/>
        </authorList>
    </citation>
    <scope>NUCLEOTIDE SEQUENCE [LARGE SCALE GENOMIC DNA]</scope>
    <source>
        <strain evidence="2">JXDWG</strain>
        <tissue evidence="2">Leaf</tissue>
    </source>
</reference>
<protein>
    <submittedName>
        <fullName evidence="2">Uncharacterized protein</fullName>
    </submittedName>
</protein>